<evidence type="ECO:0000313" key="4">
    <source>
        <dbReference type="EMBL" id="GJT98307.1"/>
    </source>
</evidence>
<dbReference type="Pfam" id="PF22936">
    <property type="entry name" value="Pol_BBD"/>
    <property type="match status" value="1"/>
</dbReference>
<reference evidence="4" key="2">
    <citation type="submission" date="2022-01" db="EMBL/GenBank/DDBJ databases">
        <authorList>
            <person name="Yamashiro T."/>
            <person name="Shiraishi A."/>
            <person name="Satake H."/>
            <person name="Nakayama K."/>
        </authorList>
    </citation>
    <scope>NUCLEOTIDE SEQUENCE</scope>
</reference>
<dbReference type="InterPro" id="IPR001878">
    <property type="entry name" value="Znf_CCHC"/>
</dbReference>
<dbReference type="Pfam" id="PF13976">
    <property type="entry name" value="gag_pre-integrs"/>
    <property type="match status" value="1"/>
</dbReference>
<dbReference type="Pfam" id="PF00098">
    <property type="entry name" value="zf-CCHC"/>
    <property type="match status" value="1"/>
</dbReference>
<dbReference type="InterPro" id="IPR036875">
    <property type="entry name" value="Znf_CCHC_sf"/>
</dbReference>
<keyword evidence="1" id="KW-0863">Zinc-finger</keyword>
<dbReference type="Proteomes" id="UP001151760">
    <property type="component" value="Unassembled WGS sequence"/>
</dbReference>
<feature type="region of interest" description="Disordered" evidence="2">
    <location>
        <begin position="146"/>
        <end position="169"/>
    </location>
</feature>
<dbReference type="EMBL" id="BQNB010020662">
    <property type="protein sequence ID" value="GJT98307.1"/>
    <property type="molecule type" value="Genomic_DNA"/>
</dbReference>
<feature type="compositionally biased region" description="Basic residues" evidence="2">
    <location>
        <begin position="146"/>
        <end position="158"/>
    </location>
</feature>
<evidence type="ECO:0000313" key="5">
    <source>
        <dbReference type="Proteomes" id="UP001151760"/>
    </source>
</evidence>
<comment type="caution">
    <text evidence="4">The sequence shown here is derived from an EMBL/GenBank/DDBJ whole genome shotgun (WGS) entry which is preliminary data.</text>
</comment>
<keyword evidence="1" id="KW-0479">Metal-binding</keyword>
<evidence type="ECO:0000256" key="2">
    <source>
        <dbReference type="SAM" id="MobiDB-lite"/>
    </source>
</evidence>
<gene>
    <name evidence="4" type="ORF">Tco_1093825</name>
</gene>
<dbReference type="InterPro" id="IPR025724">
    <property type="entry name" value="GAG-pre-integrase_dom"/>
</dbReference>
<dbReference type="PROSITE" id="PS50158">
    <property type="entry name" value="ZF_CCHC"/>
    <property type="match status" value="1"/>
</dbReference>
<dbReference type="PANTHER" id="PTHR35317">
    <property type="entry name" value="OS04G0629600 PROTEIN"/>
    <property type="match status" value="1"/>
</dbReference>
<dbReference type="SUPFAM" id="SSF57756">
    <property type="entry name" value="Retrovirus zinc finger-like domains"/>
    <property type="match status" value="1"/>
</dbReference>
<feature type="domain" description="CCHC-type" evidence="3">
    <location>
        <begin position="195"/>
        <end position="210"/>
    </location>
</feature>
<evidence type="ECO:0000259" key="3">
    <source>
        <dbReference type="PROSITE" id="PS50158"/>
    </source>
</evidence>
<name>A0ABQ5IFX4_9ASTR</name>
<reference evidence="4" key="1">
    <citation type="journal article" date="2022" name="Int. J. Mol. Sci.">
        <title>Draft Genome of Tanacetum Coccineum: Genomic Comparison of Closely Related Tanacetum-Family Plants.</title>
        <authorList>
            <person name="Yamashiro T."/>
            <person name="Shiraishi A."/>
            <person name="Nakayama K."/>
            <person name="Satake H."/>
        </authorList>
    </citation>
    <scope>NUCLEOTIDE SEQUENCE</scope>
</reference>
<protein>
    <submittedName>
        <fullName evidence="4">Zinc finger, CCHC-type containing protein</fullName>
    </submittedName>
</protein>
<keyword evidence="1" id="KW-0862">Zinc</keyword>
<dbReference type="InterPro" id="IPR054722">
    <property type="entry name" value="PolX-like_BBD"/>
</dbReference>
<evidence type="ECO:0000256" key="1">
    <source>
        <dbReference type="PROSITE-ProRule" id="PRU00047"/>
    </source>
</evidence>
<keyword evidence="5" id="KW-1185">Reference proteome</keyword>
<dbReference type="PANTHER" id="PTHR35317:SF38">
    <property type="entry name" value="RNA-DIRECTED DNA POLYMERASE"/>
    <property type="match status" value="1"/>
</dbReference>
<accession>A0ABQ5IFX4</accession>
<organism evidence="4 5">
    <name type="scientific">Tanacetum coccineum</name>
    <dbReference type="NCBI Taxonomy" id="301880"/>
    <lineage>
        <taxon>Eukaryota</taxon>
        <taxon>Viridiplantae</taxon>
        <taxon>Streptophyta</taxon>
        <taxon>Embryophyta</taxon>
        <taxon>Tracheophyta</taxon>
        <taxon>Spermatophyta</taxon>
        <taxon>Magnoliopsida</taxon>
        <taxon>eudicotyledons</taxon>
        <taxon>Gunneridae</taxon>
        <taxon>Pentapetalae</taxon>
        <taxon>asterids</taxon>
        <taxon>campanulids</taxon>
        <taxon>Asterales</taxon>
        <taxon>Asteraceae</taxon>
        <taxon>Asteroideae</taxon>
        <taxon>Anthemideae</taxon>
        <taxon>Anthemidinae</taxon>
        <taxon>Tanacetum</taxon>
    </lineage>
</organism>
<dbReference type="Pfam" id="PF14223">
    <property type="entry name" value="Retrotran_gag_2"/>
    <property type="match status" value="1"/>
</dbReference>
<dbReference type="SMART" id="SM00343">
    <property type="entry name" value="ZnF_C2HC"/>
    <property type="match status" value="1"/>
</dbReference>
<dbReference type="Gene3D" id="4.10.60.10">
    <property type="entry name" value="Zinc finger, CCHC-type"/>
    <property type="match status" value="1"/>
</dbReference>
<proteinExistence type="predicted"/>
<sequence>MTQPDNKKDKTAIAFIYQALPEEQLLQITKHKTAKAIWDALKTRHIGEQRVQQARLQTLKSDFEMLHMKEDETIDTFTGKLTTLVNKAASLGHTIEDQTLIRKLLNVVLDRLKTYEETIKYKKGKQVDNQEKLMFTRHKSKGKYFRGRRRGKHRFSHGKNHEKFKEERKDGETFHRNFNRNNFKKSSYDTSKLQCFKCKKIGHIAPNCPQRTNANEQSNLVEEDLEPTLLMAILEDSDKEKQVKEVEEQKVSLHEEDVGYKETNMDSLWYLDNGLIKGKGSILIECDDEKQRIISHVYYIPSLKSNLMSLGQFTEIGCKVVMEDDELRLYDMDNKIFMKVKRQRNRLYKANLRIGTHVYLLANLKDDTWLWHARLGHLNFESLRLMAQRDLVHGIPAIKLTTQIYDVCLIGKHSRAPFPKKAKARSTSPLDLVYGDLR</sequence>
<feature type="compositionally biased region" description="Basic and acidic residues" evidence="2">
    <location>
        <begin position="159"/>
        <end position="169"/>
    </location>
</feature>